<gene>
    <name evidence="2" type="ORF">GIB67_029365</name>
</gene>
<accession>A0A7J7NST0</accession>
<name>A0A7J7NST0_9MAGN</name>
<dbReference type="Proteomes" id="UP000541444">
    <property type="component" value="Unassembled WGS sequence"/>
</dbReference>
<comment type="caution">
    <text evidence="2">The sequence shown here is derived from an EMBL/GenBank/DDBJ whole genome shotgun (WGS) entry which is preliminary data.</text>
</comment>
<dbReference type="AlphaFoldDB" id="A0A7J7NST0"/>
<feature type="transmembrane region" description="Helical" evidence="1">
    <location>
        <begin position="12"/>
        <end position="30"/>
    </location>
</feature>
<proteinExistence type="predicted"/>
<protein>
    <submittedName>
        <fullName evidence="2">Uncharacterized protein</fullName>
    </submittedName>
</protein>
<reference evidence="2 3" key="1">
    <citation type="journal article" date="2020" name="IScience">
        <title>Genome Sequencing of the Endangered Kingdonia uniflora (Circaeasteraceae, Ranunculales) Reveals Potential Mechanisms of Evolutionary Specialization.</title>
        <authorList>
            <person name="Sun Y."/>
            <person name="Deng T."/>
            <person name="Zhang A."/>
            <person name="Moore M.J."/>
            <person name="Landis J.B."/>
            <person name="Lin N."/>
            <person name="Zhang H."/>
            <person name="Zhang X."/>
            <person name="Huang J."/>
            <person name="Zhang X."/>
            <person name="Sun H."/>
            <person name="Wang H."/>
        </authorList>
    </citation>
    <scope>NUCLEOTIDE SEQUENCE [LARGE SCALE GENOMIC DNA]</scope>
    <source>
        <strain evidence="2">TB1705</strain>
        <tissue evidence="2">Leaf</tissue>
    </source>
</reference>
<evidence type="ECO:0000313" key="3">
    <source>
        <dbReference type="Proteomes" id="UP000541444"/>
    </source>
</evidence>
<keyword evidence="1" id="KW-1133">Transmembrane helix</keyword>
<sequence>MPSQSIWCNLHGWIQIIFYVMITYVSLYDYEVLPCDSLCKNSLIYYVSLFDFVSLILNDCEQILNFIAT</sequence>
<dbReference type="EMBL" id="JACGCM010000599">
    <property type="protein sequence ID" value="KAF6170236.1"/>
    <property type="molecule type" value="Genomic_DNA"/>
</dbReference>
<keyword evidence="1" id="KW-0812">Transmembrane</keyword>
<keyword evidence="3" id="KW-1185">Reference proteome</keyword>
<evidence type="ECO:0000256" key="1">
    <source>
        <dbReference type="SAM" id="Phobius"/>
    </source>
</evidence>
<organism evidence="2 3">
    <name type="scientific">Kingdonia uniflora</name>
    <dbReference type="NCBI Taxonomy" id="39325"/>
    <lineage>
        <taxon>Eukaryota</taxon>
        <taxon>Viridiplantae</taxon>
        <taxon>Streptophyta</taxon>
        <taxon>Embryophyta</taxon>
        <taxon>Tracheophyta</taxon>
        <taxon>Spermatophyta</taxon>
        <taxon>Magnoliopsida</taxon>
        <taxon>Ranunculales</taxon>
        <taxon>Circaeasteraceae</taxon>
        <taxon>Kingdonia</taxon>
    </lineage>
</organism>
<keyword evidence="1" id="KW-0472">Membrane</keyword>
<evidence type="ECO:0000313" key="2">
    <source>
        <dbReference type="EMBL" id="KAF6170236.1"/>
    </source>
</evidence>